<proteinExistence type="inferred from homology"/>
<comment type="caution">
    <text evidence="9">The sequence shown here is derived from an EMBL/GenBank/DDBJ whole genome shotgun (WGS) entry which is preliminary data.</text>
</comment>
<evidence type="ECO:0000256" key="4">
    <source>
        <dbReference type="ARBA" id="ARBA00022692"/>
    </source>
</evidence>
<reference evidence="9 10" key="1">
    <citation type="submission" date="2023-07" db="EMBL/GenBank/DDBJ databases">
        <title>Genomic Encyclopedia of Type Strains, Phase IV (KMG-IV): sequencing the most valuable type-strain genomes for metagenomic binning, comparative biology and taxonomic classification.</title>
        <authorList>
            <person name="Goeker M."/>
        </authorList>
    </citation>
    <scope>NUCLEOTIDE SEQUENCE [LARGE SCALE GENOMIC DNA]</scope>
    <source>
        <strain evidence="9 10">DSM 29005</strain>
    </source>
</reference>
<evidence type="ECO:0000313" key="10">
    <source>
        <dbReference type="Proteomes" id="UP001234495"/>
    </source>
</evidence>
<dbReference type="Pfam" id="PF04093">
    <property type="entry name" value="MreD"/>
    <property type="match status" value="1"/>
</dbReference>
<keyword evidence="3" id="KW-1003">Cell membrane</keyword>
<feature type="transmembrane region" description="Helical" evidence="8">
    <location>
        <begin position="137"/>
        <end position="158"/>
    </location>
</feature>
<evidence type="ECO:0000256" key="6">
    <source>
        <dbReference type="ARBA" id="ARBA00022989"/>
    </source>
</evidence>
<evidence type="ECO:0000313" key="9">
    <source>
        <dbReference type="EMBL" id="MDQ0232829.1"/>
    </source>
</evidence>
<keyword evidence="10" id="KW-1185">Reference proteome</keyword>
<gene>
    <name evidence="9" type="ORF">J2S19_004151</name>
</gene>
<feature type="transmembrane region" description="Helical" evidence="8">
    <location>
        <begin position="101"/>
        <end position="125"/>
    </location>
</feature>
<evidence type="ECO:0000256" key="3">
    <source>
        <dbReference type="ARBA" id="ARBA00022475"/>
    </source>
</evidence>
<name>A0ABT9ZKM5_9BACI</name>
<comment type="similarity">
    <text evidence="2">Belongs to the MreD family.</text>
</comment>
<comment type="subcellular location">
    <subcellularLocation>
        <location evidence="1">Cell membrane</location>
        <topology evidence="1">Multi-pass membrane protein</topology>
    </subcellularLocation>
</comment>
<evidence type="ECO:0000256" key="1">
    <source>
        <dbReference type="ARBA" id="ARBA00004651"/>
    </source>
</evidence>
<sequence>MRRFFLPFLVFFAFISEGIFAHLVHFSFAQQDQLFVPRFLLIVVIFITVYLTRAQGMLFGLIFGLLHDIVYIEVMGIYLIVYALFAYLISKAMRVLHNNIFIVLLLTVLSIAILEFYVFGVNYLIGTTNMSMYDFTTLRLLPTLGLNAAVALLVIYPFKRYLTKIKIDESDEL</sequence>
<dbReference type="EMBL" id="JAUSUD010000025">
    <property type="protein sequence ID" value="MDQ0232829.1"/>
    <property type="molecule type" value="Genomic_DNA"/>
</dbReference>
<protein>
    <submittedName>
        <fullName evidence="9">Rod shape-determining protein MreD</fullName>
    </submittedName>
</protein>
<feature type="transmembrane region" description="Helical" evidence="8">
    <location>
        <begin position="69"/>
        <end position="89"/>
    </location>
</feature>
<dbReference type="NCBIfam" id="TIGR03426">
    <property type="entry name" value="shape_MreD"/>
    <property type="match status" value="1"/>
</dbReference>
<dbReference type="RefSeq" id="WP_307345303.1">
    <property type="nucleotide sequence ID" value="NZ_JAUSUD010000025.1"/>
</dbReference>
<organism evidence="9 10">
    <name type="scientific">Metabacillus malikii</name>
    <dbReference type="NCBI Taxonomy" id="1504265"/>
    <lineage>
        <taxon>Bacteria</taxon>
        <taxon>Bacillati</taxon>
        <taxon>Bacillota</taxon>
        <taxon>Bacilli</taxon>
        <taxon>Bacillales</taxon>
        <taxon>Bacillaceae</taxon>
        <taxon>Metabacillus</taxon>
    </lineage>
</organism>
<evidence type="ECO:0000256" key="7">
    <source>
        <dbReference type="ARBA" id="ARBA00023136"/>
    </source>
</evidence>
<keyword evidence="5" id="KW-0133">Cell shape</keyword>
<feature type="transmembrane region" description="Helical" evidence="8">
    <location>
        <begin position="40"/>
        <end position="63"/>
    </location>
</feature>
<dbReference type="Proteomes" id="UP001234495">
    <property type="component" value="Unassembled WGS sequence"/>
</dbReference>
<keyword evidence="6 8" id="KW-1133">Transmembrane helix</keyword>
<dbReference type="InterPro" id="IPR007227">
    <property type="entry name" value="Cell_shape_determining_MreD"/>
</dbReference>
<feature type="transmembrane region" description="Helical" evidence="8">
    <location>
        <begin position="6"/>
        <end position="28"/>
    </location>
</feature>
<keyword evidence="7 8" id="KW-0472">Membrane</keyword>
<accession>A0ABT9ZKM5</accession>
<evidence type="ECO:0000256" key="8">
    <source>
        <dbReference type="SAM" id="Phobius"/>
    </source>
</evidence>
<keyword evidence="4 8" id="KW-0812">Transmembrane</keyword>
<evidence type="ECO:0000256" key="5">
    <source>
        <dbReference type="ARBA" id="ARBA00022960"/>
    </source>
</evidence>
<evidence type="ECO:0000256" key="2">
    <source>
        <dbReference type="ARBA" id="ARBA00007776"/>
    </source>
</evidence>